<feature type="compositionally biased region" description="Pro residues" evidence="1">
    <location>
        <begin position="148"/>
        <end position="169"/>
    </location>
</feature>
<accession>A0A2T4YUU3</accession>
<dbReference type="Proteomes" id="UP000240996">
    <property type="component" value="Unassembled WGS sequence"/>
</dbReference>
<evidence type="ECO:0000256" key="1">
    <source>
        <dbReference type="SAM" id="MobiDB-lite"/>
    </source>
</evidence>
<dbReference type="EMBL" id="PZZN01000001">
    <property type="protein sequence ID" value="PTM47580.1"/>
    <property type="molecule type" value="Genomic_DNA"/>
</dbReference>
<feature type="region of interest" description="Disordered" evidence="1">
    <location>
        <begin position="1"/>
        <end position="26"/>
    </location>
</feature>
<feature type="region of interest" description="Disordered" evidence="1">
    <location>
        <begin position="94"/>
        <end position="185"/>
    </location>
</feature>
<evidence type="ECO:0000313" key="3">
    <source>
        <dbReference type="EMBL" id="PTM47580.1"/>
    </source>
</evidence>
<keyword evidence="3" id="KW-0540">Nuclease</keyword>
<protein>
    <submittedName>
        <fullName evidence="3">Putative flap endonuclease-1-like 5' DNA nuclease</fullName>
    </submittedName>
</protein>
<dbReference type="PRINTS" id="PR01217">
    <property type="entry name" value="PRICHEXTENSN"/>
</dbReference>
<feature type="compositionally biased region" description="Low complexity" evidence="1">
    <location>
        <begin position="197"/>
        <end position="206"/>
    </location>
</feature>
<sequence>MGRIPNHTTSDSAENHALSLAPPDPPRYYRQMNETSATSASGDSLLPDGITTLTTIHFAIIAVLALFVIAGLLWGIKAKRSRKKASRDVIANAREAGVEPAPEPTPDLPPAPTPAAAPAPETPPASTPKPAAKPAPAPSQSQVQTAPIPTPAPIPVARPVAPAPQPVAPAPAAAAPAPAPAPLSDEPIAAASFDANPAAEAATPTEAPAPTPTPTPAPAPAPAPAPTVDHAAAPVTQLKGLGPKVATRLAELGVTTVGDMAALSETEAQNIDAQLGAFTGRMGRDRWIEQSRLLAAGDKPSFEAVFGKL</sequence>
<name>A0A2T4YUU3_9SPHN</name>
<dbReference type="GO" id="GO:0004519">
    <property type="term" value="F:endonuclease activity"/>
    <property type="evidence" value="ECO:0007669"/>
    <property type="project" value="UniProtKB-KW"/>
</dbReference>
<keyword evidence="3" id="KW-0255">Endonuclease</keyword>
<feature type="compositionally biased region" description="Pro residues" evidence="1">
    <location>
        <begin position="101"/>
        <end position="137"/>
    </location>
</feature>
<feature type="compositionally biased region" description="Polar residues" evidence="1">
    <location>
        <begin position="1"/>
        <end position="12"/>
    </location>
</feature>
<feature type="region of interest" description="Disordered" evidence="1">
    <location>
        <begin position="197"/>
        <end position="228"/>
    </location>
</feature>
<keyword evidence="2" id="KW-0812">Transmembrane</keyword>
<reference evidence="3 4" key="1">
    <citation type="submission" date="2018-04" db="EMBL/GenBank/DDBJ databases">
        <title>Genomic Encyclopedia of Type Strains, Phase III (KMG-III): the genomes of soil and plant-associated and newly described type strains.</title>
        <authorList>
            <person name="Whitman W."/>
        </authorList>
    </citation>
    <scope>NUCLEOTIDE SEQUENCE [LARGE SCALE GENOMIC DNA]</scope>
    <source>
        <strain evidence="3 4">NW12</strain>
    </source>
</reference>
<dbReference type="AlphaFoldDB" id="A0A2T4YUU3"/>
<keyword evidence="3" id="KW-0378">Hydrolase</keyword>
<gene>
    <name evidence="3" type="ORF">C8J24_0979</name>
</gene>
<feature type="transmembrane region" description="Helical" evidence="2">
    <location>
        <begin position="56"/>
        <end position="76"/>
    </location>
</feature>
<evidence type="ECO:0000313" key="4">
    <source>
        <dbReference type="Proteomes" id="UP000240996"/>
    </source>
</evidence>
<comment type="caution">
    <text evidence="3">The sequence shown here is derived from an EMBL/GenBank/DDBJ whole genome shotgun (WGS) entry which is preliminary data.</text>
</comment>
<keyword evidence="2" id="KW-0472">Membrane</keyword>
<dbReference type="Gene3D" id="1.10.150.20">
    <property type="entry name" value="5' to 3' exonuclease, C-terminal subdomain"/>
    <property type="match status" value="1"/>
</dbReference>
<evidence type="ECO:0000256" key="2">
    <source>
        <dbReference type="SAM" id="Phobius"/>
    </source>
</evidence>
<proteinExistence type="predicted"/>
<keyword evidence="4" id="KW-1185">Reference proteome</keyword>
<organism evidence="3 4">
    <name type="scientific">Sphingomonas aerolata</name>
    <dbReference type="NCBI Taxonomy" id="185951"/>
    <lineage>
        <taxon>Bacteria</taxon>
        <taxon>Pseudomonadati</taxon>
        <taxon>Pseudomonadota</taxon>
        <taxon>Alphaproteobacteria</taxon>
        <taxon>Sphingomonadales</taxon>
        <taxon>Sphingomonadaceae</taxon>
        <taxon>Sphingomonas</taxon>
    </lineage>
</organism>
<keyword evidence="2" id="KW-1133">Transmembrane helix</keyword>
<feature type="compositionally biased region" description="Pro residues" evidence="1">
    <location>
        <begin position="207"/>
        <end position="225"/>
    </location>
</feature>